<reference evidence="4 5" key="1">
    <citation type="submission" date="2017-10" db="EMBL/GenBank/DDBJ databases">
        <title>Development of genomic resources for the powdery mildew, Erysiphe pulchra.</title>
        <authorList>
            <person name="Wadl P.A."/>
            <person name="Mack B.M."/>
            <person name="Moore G."/>
            <person name="Beltz S.B."/>
        </authorList>
    </citation>
    <scope>NUCLEOTIDE SEQUENCE [LARGE SCALE GENOMIC DNA]</scope>
    <source>
        <strain evidence="4">Cflorida</strain>
    </source>
</reference>
<dbReference type="OrthoDB" id="288987at2759"/>
<dbReference type="Gene3D" id="3.90.70.130">
    <property type="match status" value="1"/>
</dbReference>
<dbReference type="STRING" id="225359.A0A2S4PTB2"/>
<proteinExistence type="predicted"/>
<evidence type="ECO:0000259" key="3">
    <source>
        <dbReference type="Pfam" id="PF07910"/>
    </source>
</evidence>
<dbReference type="Pfam" id="PF07910">
    <property type="entry name" value="Peptidase_C78"/>
    <property type="match status" value="1"/>
</dbReference>
<feature type="domain" description="UFSP1/2/DUB catalytic" evidence="3">
    <location>
        <begin position="229"/>
        <end position="449"/>
    </location>
</feature>
<evidence type="ECO:0000313" key="5">
    <source>
        <dbReference type="Proteomes" id="UP000237438"/>
    </source>
</evidence>
<dbReference type="AlphaFoldDB" id="A0A2S4PTB2"/>
<feature type="compositionally biased region" description="Basic and acidic residues" evidence="2">
    <location>
        <begin position="157"/>
        <end position="172"/>
    </location>
</feature>
<name>A0A2S4PTB2_9PEZI</name>
<dbReference type="InterPro" id="IPR012462">
    <property type="entry name" value="UFSP1/2_DUB_cat"/>
</dbReference>
<dbReference type="EMBL" id="PEDP01000672">
    <property type="protein sequence ID" value="POS85244.1"/>
    <property type="molecule type" value="Genomic_DNA"/>
</dbReference>
<accession>A0A2S4PTB2</accession>
<evidence type="ECO:0000313" key="4">
    <source>
        <dbReference type="EMBL" id="POS85244.1"/>
    </source>
</evidence>
<dbReference type="Proteomes" id="UP000237438">
    <property type="component" value="Unassembled WGS sequence"/>
</dbReference>
<comment type="caution">
    <text evidence="4">The sequence shown here is derived from an EMBL/GenBank/DDBJ whole genome shotgun (WGS) entry which is preliminary data.</text>
</comment>
<keyword evidence="5" id="KW-1185">Reference proteome</keyword>
<organism evidence="4 5">
    <name type="scientific">Erysiphe pulchra</name>
    <dbReference type="NCBI Taxonomy" id="225359"/>
    <lineage>
        <taxon>Eukaryota</taxon>
        <taxon>Fungi</taxon>
        <taxon>Dikarya</taxon>
        <taxon>Ascomycota</taxon>
        <taxon>Pezizomycotina</taxon>
        <taxon>Leotiomycetes</taxon>
        <taxon>Erysiphales</taxon>
        <taxon>Erysiphaceae</taxon>
        <taxon>Erysiphe</taxon>
    </lineage>
</organism>
<keyword evidence="1" id="KW-0378">Hydrolase</keyword>
<sequence length="450" mass="51481">MASLRSIFCPFCGIERFSDYEIMLHLETFHPEGGRPLSSFKKITKSPIWSSHIPETDDTLYLKDVVNNLELLQGNKDDIKRLEENQTEPYTATTTLINKFVPTNLIKHAKSYDDEQEEIVFKPRCLRNRRTNHKNIHSNPVKTSEIRFKPESSSQEGSKRLGKSELGPHAHEDKMPGWLIKLLKEEDGVTKTIKRTQNGKSKEIEICPNMMMGIIPLLVRLLTEDKSTLYAYTCHPCVRHVSRLKREDGFCGYRNIQIMTSYIVSTESQGCDVLGKKIPSIFDIQDYIEMAWDLGFNSHGRVETNGIRGTRKYIGTSEAQAMFCGLGIPCEVQGITKCKITETPAHELLLTAAEDYFSYKSADLESKIRCTHLPPIYFQHQGHSMTIVGFEKRSDGSKNLIVFDPRYFDSTKIVELIDRASINVRSDAFLGAYRKGIGYLKRFKEFEILK</sequence>
<feature type="region of interest" description="Disordered" evidence="2">
    <location>
        <begin position="134"/>
        <end position="172"/>
    </location>
</feature>
<evidence type="ECO:0000256" key="2">
    <source>
        <dbReference type="SAM" id="MobiDB-lite"/>
    </source>
</evidence>
<gene>
    <name evidence="4" type="ORF">EPUL_001798</name>
</gene>
<protein>
    <recommendedName>
        <fullName evidence="3">UFSP1/2/DUB catalytic domain-containing protein</fullName>
    </recommendedName>
</protein>
<dbReference type="GO" id="GO:0016787">
    <property type="term" value="F:hydrolase activity"/>
    <property type="evidence" value="ECO:0007669"/>
    <property type="project" value="UniProtKB-KW"/>
</dbReference>
<evidence type="ECO:0000256" key="1">
    <source>
        <dbReference type="ARBA" id="ARBA00022801"/>
    </source>
</evidence>